<comment type="similarity">
    <text evidence="1">Belongs to the peptidase S8 family.</text>
</comment>
<keyword evidence="4" id="KW-1185">Reference proteome</keyword>
<name>A0A920BP86_9ACTN</name>
<gene>
    <name evidence="3" type="ORF">Ato02nite_077630</name>
</gene>
<sequence length="147" mass="15115">MVVADVDFGCRITHLDLAGAIEPDRVVNSFDGGTDVACGKDWDHGTGVLGLAGASANDLGMVGMAFGAALWVVQANDGRGPELPGNAWANGVDWVRTTSSGGRRKVVLVEVQNSGWNSEAMPALNAAIRHAIAAGSVSARRARASTT</sequence>
<dbReference type="SUPFAM" id="SSF52743">
    <property type="entry name" value="Subtilisin-like"/>
    <property type="match status" value="1"/>
</dbReference>
<dbReference type="GO" id="GO:0004252">
    <property type="term" value="F:serine-type endopeptidase activity"/>
    <property type="evidence" value="ECO:0007669"/>
    <property type="project" value="InterPro"/>
</dbReference>
<dbReference type="InterPro" id="IPR000209">
    <property type="entry name" value="Peptidase_S8/S53_dom"/>
</dbReference>
<evidence type="ECO:0000313" key="4">
    <source>
        <dbReference type="Proteomes" id="UP000677082"/>
    </source>
</evidence>
<proteinExistence type="inferred from homology"/>
<evidence type="ECO:0000259" key="2">
    <source>
        <dbReference type="Pfam" id="PF00082"/>
    </source>
</evidence>
<protein>
    <recommendedName>
        <fullName evidence="2">Peptidase S8/S53 domain-containing protein</fullName>
    </recommendedName>
</protein>
<organism evidence="3 4">
    <name type="scientific">Paractinoplanes toevensis</name>
    <dbReference type="NCBI Taxonomy" id="571911"/>
    <lineage>
        <taxon>Bacteria</taxon>
        <taxon>Bacillati</taxon>
        <taxon>Actinomycetota</taxon>
        <taxon>Actinomycetes</taxon>
        <taxon>Micromonosporales</taxon>
        <taxon>Micromonosporaceae</taxon>
        <taxon>Paractinoplanes</taxon>
    </lineage>
</organism>
<dbReference type="InterPro" id="IPR036852">
    <property type="entry name" value="Peptidase_S8/S53_dom_sf"/>
</dbReference>
<evidence type="ECO:0000313" key="3">
    <source>
        <dbReference type="EMBL" id="GIM95970.1"/>
    </source>
</evidence>
<dbReference type="GO" id="GO:0006508">
    <property type="term" value="P:proteolysis"/>
    <property type="evidence" value="ECO:0007669"/>
    <property type="project" value="InterPro"/>
</dbReference>
<dbReference type="EMBL" id="BOQN01000102">
    <property type="protein sequence ID" value="GIM95970.1"/>
    <property type="molecule type" value="Genomic_DNA"/>
</dbReference>
<feature type="domain" description="Peptidase S8/S53" evidence="2">
    <location>
        <begin position="2"/>
        <end position="117"/>
    </location>
</feature>
<reference evidence="3 4" key="1">
    <citation type="submission" date="2021-03" db="EMBL/GenBank/DDBJ databases">
        <title>Whole genome shotgun sequence of Actinoplanes toevensis NBRC 105298.</title>
        <authorList>
            <person name="Komaki H."/>
            <person name="Tamura T."/>
        </authorList>
    </citation>
    <scope>NUCLEOTIDE SEQUENCE [LARGE SCALE GENOMIC DNA]</scope>
    <source>
        <strain evidence="3 4">NBRC 105298</strain>
    </source>
</reference>
<dbReference type="Proteomes" id="UP000677082">
    <property type="component" value="Unassembled WGS sequence"/>
</dbReference>
<dbReference type="Pfam" id="PF00082">
    <property type="entry name" value="Peptidase_S8"/>
    <property type="match status" value="1"/>
</dbReference>
<dbReference type="Gene3D" id="3.40.50.200">
    <property type="entry name" value="Peptidase S8/S53 domain"/>
    <property type="match status" value="1"/>
</dbReference>
<accession>A0A920BP86</accession>
<comment type="caution">
    <text evidence="3">The sequence shown here is derived from an EMBL/GenBank/DDBJ whole genome shotgun (WGS) entry which is preliminary data.</text>
</comment>
<evidence type="ECO:0000256" key="1">
    <source>
        <dbReference type="PROSITE-ProRule" id="PRU01240"/>
    </source>
</evidence>
<dbReference type="PROSITE" id="PS51892">
    <property type="entry name" value="SUBTILASE"/>
    <property type="match status" value="1"/>
</dbReference>
<dbReference type="AlphaFoldDB" id="A0A920BP86"/>
<comment type="caution">
    <text evidence="1">Lacks conserved residue(s) required for the propagation of feature annotation.</text>
</comment>